<dbReference type="InterPro" id="IPR052038">
    <property type="entry name" value="Type-VII_TA_antitoxin"/>
</dbReference>
<dbReference type="Proteomes" id="UP000251186">
    <property type="component" value="Unassembled WGS sequence"/>
</dbReference>
<keyword evidence="8" id="KW-0460">Magnesium</keyword>
<comment type="similarity">
    <text evidence="9">Belongs to the MntA antitoxin family.</text>
</comment>
<name>A0A2X1BEG2_BREVE</name>
<gene>
    <name evidence="11" type="ORF">NCTC11166_01809</name>
</gene>
<sequence>MNSAAVIAVLREHEGELRRQGVTHAALFGSVARGEARPDSDLDIMVEIDPAAEVNLYDYVGITQFIGDLFAGRADVSDREMLIEPVRREAEREAIFAF</sequence>
<evidence type="ECO:0000256" key="6">
    <source>
        <dbReference type="ARBA" id="ARBA00022741"/>
    </source>
</evidence>
<evidence type="ECO:0000313" key="11">
    <source>
        <dbReference type="EMBL" id="SPU54429.1"/>
    </source>
</evidence>
<evidence type="ECO:0000256" key="5">
    <source>
        <dbReference type="ARBA" id="ARBA00022723"/>
    </source>
</evidence>
<keyword evidence="6" id="KW-0547">Nucleotide-binding</keyword>
<keyword evidence="7" id="KW-0067">ATP-binding</keyword>
<reference evidence="11 12" key="1">
    <citation type="submission" date="2018-06" db="EMBL/GenBank/DDBJ databases">
        <authorList>
            <consortium name="Pathogen Informatics"/>
            <person name="Doyle S."/>
        </authorList>
    </citation>
    <scope>NUCLEOTIDE SEQUENCE [LARGE SCALE GENOMIC DNA]</scope>
    <source>
        <strain evidence="11 12">NCTC11166</strain>
    </source>
</reference>
<evidence type="ECO:0000256" key="7">
    <source>
        <dbReference type="ARBA" id="ARBA00022840"/>
    </source>
</evidence>
<dbReference type="Pfam" id="PF01909">
    <property type="entry name" value="NTP_transf_2"/>
    <property type="match status" value="1"/>
</dbReference>
<dbReference type="RefSeq" id="WP_017506444.1">
    <property type="nucleotide sequence ID" value="NZ_CP114278.1"/>
</dbReference>
<proteinExistence type="inferred from homology"/>
<protein>
    <submittedName>
        <fullName evidence="11">Predicted nucleotidyltransferases</fullName>
    </submittedName>
</protein>
<dbReference type="GO" id="GO:0046872">
    <property type="term" value="F:metal ion binding"/>
    <property type="evidence" value="ECO:0007669"/>
    <property type="project" value="UniProtKB-KW"/>
</dbReference>
<dbReference type="PANTHER" id="PTHR33571:SF14">
    <property type="entry name" value="PROTEIN ADENYLYLTRANSFERASE MJ0435-RELATED"/>
    <property type="match status" value="1"/>
</dbReference>
<dbReference type="GO" id="GO:0005524">
    <property type="term" value="F:ATP binding"/>
    <property type="evidence" value="ECO:0007669"/>
    <property type="project" value="UniProtKB-KW"/>
</dbReference>
<keyword evidence="3 11" id="KW-0808">Transferase</keyword>
<dbReference type="CDD" id="cd05403">
    <property type="entry name" value="NT_KNTase_like"/>
    <property type="match status" value="1"/>
</dbReference>
<evidence type="ECO:0000259" key="10">
    <source>
        <dbReference type="Pfam" id="PF01909"/>
    </source>
</evidence>
<keyword evidence="2" id="KW-1277">Toxin-antitoxin system</keyword>
<keyword evidence="4" id="KW-0548">Nucleotidyltransferase</keyword>
<dbReference type="InterPro" id="IPR002934">
    <property type="entry name" value="Polymerase_NTP_transf_dom"/>
</dbReference>
<evidence type="ECO:0000256" key="4">
    <source>
        <dbReference type="ARBA" id="ARBA00022695"/>
    </source>
</evidence>
<dbReference type="Gene3D" id="3.30.460.10">
    <property type="entry name" value="Beta Polymerase, domain 2"/>
    <property type="match status" value="1"/>
</dbReference>
<dbReference type="GO" id="GO:0016779">
    <property type="term" value="F:nucleotidyltransferase activity"/>
    <property type="evidence" value="ECO:0007669"/>
    <property type="project" value="UniProtKB-KW"/>
</dbReference>
<organism evidence="11 12">
    <name type="scientific">Brevundimonas vesicularis</name>
    <name type="common">Pseudomonas vesicularis</name>
    <dbReference type="NCBI Taxonomy" id="41276"/>
    <lineage>
        <taxon>Bacteria</taxon>
        <taxon>Pseudomonadati</taxon>
        <taxon>Pseudomonadota</taxon>
        <taxon>Alphaproteobacteria</taxon>
        <taxon>Caulobacterales</taxon>
        <taxon>Caulobacteraceae</taxon>
        <taxon>Brevundimonas</taxon>
    </lineage>
</organism>
<dbReference type="InterPro" id="IPR043519">
    <property type="entry name" value="NT_sf"/>
</dbReference>
<evidence type="ECO:0000313" key="12">
    <source>
        <dbReference type="Proteomes" id="UP000251186"/>
    </source>
</evidence>
<dbReference type="EMBL" id="UAQP01000014">
    <property type="protein sequence ID" value="SPU54429.1"/>
    <property type="molecule type" value="Genomic_DNA"/>
</dbReference>
<dbReference type="SUPFAM" id="SSF81301">
    <property type="entry name" value="Nucleotidyltransferase"/>
    <property type="match status" value="1"/>
</dbReference>
<evidence type="ECO:0000256" key="8">
    <source>
        <dbReference type="ARBA" id="ARBA00022842"/>
    </source>
</evidence>
<keyword evidence="5" id="KW-0479">Metal-binding</keyword>
<evidence type="ECO:0000256" key="2">
    <source>
        <dbReference type="ARBA" id="ARBA00022649"/>
    </source>
</evidence>
<dbReference type="PANTHER" id="PTHR33571">
    <property type="entry name" value="SSL8005 PROTEIN"/>
    <property type="match status" value="1"/>
</dbReference>
<comment type="cofactor">
    <cofactor evidence="1">
        <name>Mg(2+)</name>
        <dbReference type="ChEBI" id="CHEBI:18420"/>
    </cofactor>
</comment>
<accession>A0A2X1BEG2</accession>
<dbReference type="AlphaFoldDB" id="A0A2X1BEG2"/>
<evidence type="ECO:0000256" key="3">
    <source>
        <dbReference type="ARBA" id="ARBA00022679"/>
    </source>
</evidence>
<feature type="domain" description="Polymerase nucleotidyl transferase" evidence="10">
    <location>
        <begin position="10"/>
        <end position="91"/>
    </location>
</feature>
<evidence type="ECO:0000256" key="9">
    <source>
        <dbReference type="ARBA" id="ARBA00038276"/>
    </source>
</evidence>
<evidence type="ECO:0000256" key="1">
    <source>
        <dbReference type="ARBA" id="ARBA00001946"/>
    </source>
</evidence>